<name>A0ABN7V5S2_GIGMA</name>
<accession>A0ABN7V5S2</accession>
<dbReference type="Proteomes" id="UP000789901">
    <property type="component" value="Unassembled WGS sequence"/>
</dbReference>
<feature type="non-terminal residue" evidence="1">
    <location>
        <position position="1"/>
    </location>
</feature>
<evidence type="ECO:0000313" key="1">
    <source>
        <dbReference type="EMBL" id="CAG8734651.1"/>
    </source>
</evidence>
<protein>
    <submittedName>
        <fullName evidence="1">19824_t:CDS:1</fullName>
    </submittedName>
</protein>
<sequence>VVIVDMHSIALQMPEKHIRILFELRKTIVKADTYQIMAELIAADLKSIYSVLAVLTDLNDDWRFCWLEEGRIKDARYFETSYTLTQISNVIRSLQNNNSPIQIEQTKQINNTIKSINNLTELNLPIIPNIPTNTRDMAAPFQKTIAQAHKIKNILAHKEKIQ</sequence>
<organism evidence="1 2">
    <name type="scientific">Gigaspora margarita</name>
    <dbReference type="NCBI Taxonomy" id="4874"/>
    <lineage>
        <taxon>Eukaryota</taxon>
        <taxon>Fungi</taxon>
        <taxon>Fungi incertae sedis</taxon>
        <taxon>Mucoromycota</taxon>
        <taxon>Glomeromycotina</taxon>
        <taxon>Glomeromycetes</taxon>
        <taxon>Diversisporales</taxon>
        <taxon>Gigasporaceae</taxon>
        <taxon>Gigaspora</taxon>
    </lineage>
</organism>
<keyword evidence="2" id="KW-1185">Reference proteome</keyword>
<evidence type="ECO:0000313" key="2">
    <source>
        <dbReference type="Proteomes" id="UP000789901"/>
    </source>
</evidence>
<gene>
    <name evidence="1" type="ORF">GMARGA_LOCUS14730</name>
</gene>
<comment type="caution">
    <text evidence="1">The sequence shown here is derived from an EMBL/GenBank/DDBJ whole genome shotgun (WGS) entry which is preliminary data.</text>
</comment>
<dbReference type="EMBL" id="CAJVQB010009880">
    <property type="protein sequence ID" value="CAG8734651.1"/>
    <property type="molecule type" value="Genomic_DNA"/>
</dbReference>
<reference evidence="1 2" key="1">
    <citation type="submission" date="2021-06" db="EMBL/GenBank/DDBJ databases">
        <authorList>
            <person name="Kallberg Y."/>
            <person name="Tangrot J."/>
            <person name="Rosling A."/>
        </authorList>
    </citation>
    <scope>NUCLEOTIDE SEQUENCE [LARGE SCALE GENOMIC DNA]</scope>
    <source>
        <strain evidence="1 2">120-4 pot B 10/14</strain>
    </source>
</reference>
<proteinExistence type="predicted"/>